<dbReference type="Gene3D" id="3.90.1590.10">
    <property type="entry name" value="glutathione-dependent formaldehyde- activating enzyme (gfa)"/>
    <property type="match status" value="1"/>
</dbReference>
<evidence type="ECO:0000256" key="3">
    <source>
        <dbReference type="ARBA" id="ARBA00022833"/>
    </source>
</evidence>
<dbReference type="Pfam" id="PF04828">
    <property type="entry name" value="GFA"/>
    <property type="match status" value="1"/>
</dbReference>
<dbReference type="AlphaFoldDB" id="A0A9P4IIK1"/>
<evidence type="ECO:0000256" key="4">
    <source>
        <dbReference type="ARBA" id="ARBA00023239"/>
    </source>
</evidence>
<dbReference type="PANTHER" id="PTHR33337:SF43">
    <property type="entry name" value="CENP-V_GFA DOMAIN-CONTAINING PROTEIN"/>
    <property type="match status" value="1"/>
</dbReference>
<dbReference type="SUPFAM" id="SSF51316">
    <property type="entry name" value="Mss4-like"/>
    <property type="match status" value="1"/>
</dbReference>
<evidence type="ECO:0000259" key="5">
    <source>
        <dbReference type="PROSITE" id="PS51891"/>
    </source>
</evidence>
<reference evidence="6" key="1">
    <citation type="journal article" date="2020" name="Stud. Mycol.">
        <title>101 Dothideomycetes genomes: a test case for predicting lifestyles and emergence of pathogens.</title>
        <authorList>
            <person name="Haridas S."/>
            <person name="Albert R."/>
            <person name="Binder M."/>
            <person name="Bloem J."/>
            <person name="Labutti K."/>
            <person name="Salamov A."/>
            <person name="Andreopoulos B."/>
            <person name="Baker S."/>
            <person name="Barry K."/>
            <person name="Bills G."/>
            <person name="Bluhm B."/>
            <person name="Cannon C."/>
            <person name="Castanera R."/>
            <person name="Culley D."/>
            <person name="Daum C."/>
            <person name="Ezra D."/>
            <person name="Gonzalez J."/>
            <person name="Henrissat B."/>
            <person name="Kuo A."/>
            <person name="Liang C."/>
            <person name="Lipzen A."/>
            <person name="Lutzoni F."/>
            <person name="Magnuson J."/>
            <person name="Mondo S."/>
            <person name="Nolan M."/>
            <person name="Ohm R."/>
            <person name="Pangilinan J."/>
            <person name="Park H.-J."/>
            <person name="Ramirez L."/>
            <person name="Alfaro M."/>
            <person name="Sun H."/>
            <person name="Tritt A."/>
            <person name="Yoshinaga Y."/>
            <person name="Zwiers L.-H."/>
            <person name="Turgeon B."/>
            <person name="Goodwin S."/>
            <person name="Spatafora J."/>
            <person name="Crous P."/>
            <person name="Grigoriev I."/>
        </authorList>
    </citation>
    <scope>NUCLEOTIDE SEQUENCE</scope>
    <source>
        <strain evidence="6">CBS 133067</strain>
    </source>
</reference>
<keyword evidence="4" id="KW-0456">Lyase</keyword>
<accession>A0A9P4IIK1</accession>
<evidence type="ECO:0000313" key="7">
    <source>
        <dbReference type="Proteomes" id="UP000799772"/>
    </source>
</evidence>
<keyword evidence="2" id="KW-0479">Metal-binding</keyword>
<keyword evidence="3" id="KW-0862">Zinc</keyword>
<comment type="similarity">
    <text evidence="1">Belongs to the Gfa family.</text>
</comment>
<gene>
    <name evidence="6" type="ORF">NA57DRAFT_76074</name>
</gene>
<protein>
    <recommendedName>
        <fullName evidence="5">CENP-V/GFA domain-containing protein</fullName>
    </recommendedName>
</protein>
<dbReference type="EMBL" id="ML978126">
    <property type="protein sequence ID" value="KAF2098836.1"/>
    <property type="molecule type" value="Genomic_DNA"/>
</dbReference>
<keyword evidence="7" id="KW-1185">Reference proteome</keyword>
<dbReference type="GO" id="GO:0016846">
    <property type="term" value="F:carbon-sulfur lyase activity"/>
    <property type="evidence" value="ECO:0007669"/>
    <property type="project" value="InterPro"/>
</dbReference>
<sequence>MSLSGTCLCGAITITINDSNLLESDAQRGHICHCRNCRAWGGCIAASILKISSSLVTIEGAEHLTTYEDSATLSGNTIQRKFCGRCGSPILKLTPRSPDDVDVHLGLFKQIPKPEFEMFCSRRQEWEGGVQYPARKKFEELPGSKEVV</sequence>
<dbReference type="InterPro" id="IPR011057">
    <property type="entry name" value="Mss4-like_sf"/>
</dbReference>
<proteinExistence type="inferred from homology"/>
<dbReference type="InterPro" id="IPR006913">
    <property type="entry name" value="CENP-V/GFA"/>
</dbReference>
<comment type="caution">
    <text evidence="6">The sequence shown here is derived from an EMBL/GenBank/DDBJ whole genome shotgun (WGS) entry which is preliminary data.</text>
</comment>
<dbReference type="OrthoDB" id="2212170at2759"/>
<feature type="domain" description="CENP-V/GFA" evidence="5">
    <location>
        <begin position="3"/>
        <end position="127"/>
    </location>
</feature>
<evidence type="ECO:0000256" key="1">
    <source>
        <dbReference type="ARBA" id="ARBA00005495"/>
    </source>
</evidence>
<evidence type="ECO:0000313" key="6">
    <source>
        <dbReference type="EMBL" id="KAF2098836.1"/>
    </source>
</evidence>
<dbReference type="PANTHER" id="PTHR33337">
    <property type="entry name" value="GFA DOMAIN-CONTAINING PROTEIN"/>
    <property type="match status" value="1"/>
</dbReference>
<dbReference type="GO" id="GO:0046872">
    <property type="term" value="F:metal ion binding"/>
    <property type="evidence" value="ECO:0007669"/>
    <property type="project" value="UniProtKB-KW"/>
</dbReference>
<evidence type="ECO:0000256" key="2">
    <source>
        <dbReference type="ARBA" id="ARBA00022723"/>
    </source>
</evidence>
<name>A0A9P4IIK1_9PEZI</name>
<dbReference type="PROSITE" id="PS51891">
    <property type="entry name" value="CENP_V_GFA"/>
    <property type="match status" value="1"/>
</dbReference>
<dbReference type="Proteomes" id="UP000799772">
    <property type="component" value="Unassembled WGS sequence"/>
</dbReference>
<organism evidence="6 7">
    <name type="scientific">Rhizodiscina lignyota</name>
    <dbReference type="NCBI Taxonomy" id="1504668"/>
    <lineage>
        <taxon>Eukaryota</taxon>
        <taxon>Fungi</taxon>
        <taxon>Dikarya</taxon>
        <taxon>Ascomycota</taxon>
        <taxon>Pezizomycotina</taxon>
        <taxon>Dothideomycetes</taxon>
        <taxon>Pleosporomycetidae</taxon>
        <taxon>Aulographales</taxon>
        <taxon>Rhizodiscinaceae</taxon>
        <taxon>Rhizodiscina</taxon>
    </lineage>
</organism>